<protein>
    <submittedName>
        <fullName evidence="2">Uncharacterized protein</fullName>
    </submittedName>
</protein>
<gene>
    <name evidence="2" type="ORF">GTGU_04601</name>
</gene>
<dbReference type="Proteomes" id="UP000028630">
    <property type="component" value="Unassembled WGS sequence"/>
</dbReference>
<comment type="caution">
    <text evidence="2">The sequence shown here is derived from an EMBL/GenBank/DDBJ whole genome shotgun (WGS) entry which is preliminary data.</text>
</comment>
<dbReference type="eggNOG" id="COG3210">
    <property type="taxonomic scope" value="Bacteria"/>
</dbReference>
<name>A0A084ZKS9_9ENTR</name>
<dbReference type="AlphaFoldDB" id="A0A084ZKS9"/>
<reference evidence="3" key="1">
    <citation type="submission" date="2014-05" db="EMBL/GenBank/DDBJ databases">
        <title>ATOL: Assembling a taxonomically balanced genome-scale reconstruction of the evolutionary history of the Enterobacteriaceae.</title>
        <authorList>
            <person name="Plunkett G. III"/>
            <person name="Neeno-Eckwall E.C."/>
            <person name="Glasner J.D."/>
            <person name="Perna N.T."/>
        </authorList>
    </citation>
    <scope>NUCLEOTIDE SEQUENCE [LARGE SCALE GENOMIC DNA]</scope>
    <source>
        <strain evidence="3">ATCC 49490</strain>
    </source>
</reference>
<feature type="compositionally biased region" description="Low complexity" evidence="1">
    <location>
        <begin position="88"/>
        <end position="108"/>
    </location>
</feature>
<sequence>MEKQATYQSLGYQNQKETQTGYQQIQQLLNGTSDEAKQIQALYNGMVAAYVRSGMSEDATKSAVSYQLGAMYIAGGIAGIDAGKAADDGLIPGAKPSGSSAKPGSGSAQAESSINNLLLSRLLGPGLPPG</sequence>
<accession>A0A084ZKS9</accession>
<feature type="region of interest" description="Disordered" evidence="1">
    <location>
        <begin position="88"/>
        <end position="112"/>
    </location>
</feature>
<evidence type="ECO:0000313" key="2">
    <source>
        <dbReference type="EMBL" id="KFB98073.1"/>
    </source>
</evidence>
<dbReference type="EMBL" id="JMTB01000128">
    <property type="protein sequence ID" value="KFB98073.1"/>
    <property type="molecule type" value="Genomic_DNA"/>
</dbReference>
<organism evidence="2 3">
    <name type="scientific">Trabulsiella guamensis ATCC 49490</name>
    <dbReference type="NCBI Taxonomy" id="1005994"/>
    <lineage>
        <taxon>Bacteria</taxon>
        <taxon>Pseudomonadati</taxon>
        <taxon>Pseudomonadota</taxon>
        <taxon>Gammaproteobacteria</taxon>
        <taxon>Enterobacterales</taxon>
        <taxon>Enterobacteriaceae</taxon>
        <taxon>Trabulsiella</taxon>
    </lineage>
</organism>
<evidence type="ECO:0000256" key="1">
    <source>
        <dbReference type="SAM" id="MobiDB-lite"/>
    </source>
</evidence>
<keyword evidence="3" id="KW-1185">Reference proteome</keyword>
<evidence type="ECO:0000313" key="3">
    <source>
        <dbReference type="Proteomes" id="UP000028630"/>
    </source>
</evidence>
<proteinExistence type="predicted"/>